<dbReference type="Proteomes" id="UP000550707">
    <property type="component" value="Unassembled WGS sequence"/>
</dbReference>
<organism evidence="1 2">
    <name type="scientific">Molossus molossus</name>
    <name type="common">Pallas' mastiff bat</name>
    <name type="synonym">Vespertilio molossus</name>
    <dbReference type="NCBI Taxonomy" id="27622"/>
    <lineage>
        <taxon>Eukaryota</taxon>
        <taxon>Metazoa</taxon>
        <taxon>Chordata</taxon>
        <taxon>Craniata</taxon>
        <taxon>Vertebrata</taxon>
        <taxon>Euteleostomi</taxon>
        <taxon>Mammalia</taxon>
        <taxon>Eutheria</taxon>
        <taxon>Laurasiatheria</taxon>
        <taxon>Chiroptera</taxon>
        <taxon>Yangochiroptera</taxon>
        <taxon>Molossidae</taxon>
        <taxon>Molossus</taxon>
    </lineage>
</organism>
<protein>
    <submittedName>
        <fullName evidence="1">Uncharacterized protein</fullName>
    </submittedName>
</protein>
<proteinExistence type="predicted"/>
<gene>
    <name evidence="1" type="ORF">HJG59_009799</name>
</gene>
<dbReference type="AlphaFoldDB" id="A0A7J8CRS5"/>
<evidence type="ECO:0000313" key="1">
    <source>
        <dbReference type="EMBL" id="KAF6413624.1"/>
    </source>
</evidence>
<dbReference type="InParanoid" id="A0A7J8CRS5"/>
<name>A0A7J8CRS5_MOLMO</name>
<comment type="caution">
    <text evidence="1">The sequence shown here is derived from an EMBL/GenBank/DDBJ whole genome shotgun (WGS) entry which is preliminary data.</text>
</comment>
<evidence type="ECO:0000313" key="2">
    <source>
        <dbReference type="Proteomes" id="UP000550707"/>
    </source>
</evidence>
<sequence length="124" mass="13736">MPKFEATLLFRTRPLRDNVDSSPDFRVHRDQASHSQYIVPPAISIQIPTSAEVWETVCMASVLLKSALLSLAPGRGLSACSACIPLDNCLLHSLLICSTWGIYWNLLQVGYSLTVSPVFPLYIM</sequence>
<keyword evidence="2" id="KW-1185">Reference proteome</keyword>
<dbReference type="EMBL" id="JACASF010000020">
    <property type="protein sequence ID" value="KAF6413624.1"/>
    <property type="molecule type" value="Genomic_DNA"/>
</dbReference>
<accession>A0A7J8CRS5</accession>
<reference evidence="1 2" key="1">
    <citation type="journal article" date="2020" name="Nature">
        <title>Six reference-quality genomes reveal evolution of bat adaptations.</title>
        <authorList>
            <person name="Jebb D."/>
            <person name="Huang Z."/>
            <person name="Pippel M."/>
            <person name="Hughes G.M."/>
            <person name="Lavrichenko K."/>
            <person name="Devanna P."/>
            <person name="Winkler S."/>
            <person name="Jermiin L.S."/>
            <person name="Skirmuntt E.C."/>
            <person name="Katzourakis A."/>
            <person name="Burkitt-Gray L."/>
            <person name="Ray D.A."/>
            <person name="Sullivan K.A.M."/>
            <person name="Roscito J.G."/>
            <person name="Kirilenko B.M."/>
            <person name="Davalos L.M."/>
            <person name="Corthals A.P."/>
            <person name="Power M.L."/>
            <person name="Jones G."/>
            <person name="Ransome R.D."/>
            <person name="Dechmann D.K.N."/>
            <person name="Locatelli A.G."/>
            <person name="Puechmaille S.J."/>
            <person name="Fedrigo O."/>
            <person name="Jarvis E.D."/>
            <person name="Hiller M."/>
            <person name="Vernes S.C."/>
            <person name="Myers E.W."/>
            <person name="Teeling E.C."/>
        </authorList>
    </citation>
    <scope>NUCLEOTIDE SEQUENCE [LARGE SCALE GENOMIC DNA]</scope>
    <source>
        <strain evidence="1">MMolMol1</strain>
        <tissue evidence="1">Muscle</tissue>
    </source>
</reference>